<name>A0ABS4NPV1_9BACL</name>
<reference evidence="1 2" key="1">
    <citation type="submission" date="2021-03" db="EMBL/GenBank/DDBJ databases">
        <title>Genomic Encyclopedia of Type Strains, Phase IV (KMG-IV): sequencing the most valuable type-strain genomes for metagenomic binning, comparative biology and taxonomic classification.</title>
        <authorList>
            <person name="Goeker M."/>
        </authorList>
    </citation>
    <scope>NUCLEOTIDE SEQUENCE [LARGE SCALE GENOMIC DNA]</scope>
    <source>
        <strain evidence="1 2">DSM 101953</strain>
    </source>
</reference>
<evidence type="ECO:0008006" key="3">
    <source>
        <dbReference type="Google" id="ProtNLM"/>
    </source>
</evidence>
<dbReference type="Pfam" id="PF21172">
    <property type="entry name" value="CueP"/>
    <property type="match status" value="1"/>
</dbReference>
<organism evidence="1 2">
    <name type="scientific">Paenibacillus silagei</name>
    <dbReference type="NCBI Taxonomy" id="1670801"/>
    <lineage>
        <taxon>Bacteria</taxon>
        <taxon>Bacillati</taxon>
        <taxon>Bacillota</taxon>
        <taxon>Bacilli</taxon>
        <taxon>Bacillales</taxon>
        <taxon>Paenibacillaceae</taxon>
        <taxon>Paenibacillus</taxon>
    </lineage>
</organism>
<dbReference type="RefSeq" id="WP_209872599.1">
    <property type="nucleotide sequence ID" value="NZ_JAGGLV010000006.1"/>
</dbReference>
<accession>A0ABS4NPV1</accession>
<dbReference type="NCBIfam" id="NF038094">
    <property type="entry name" value="CueP_fam"/>
    <property type="match status" value="1"/>
</dbReference>
<protein>
    <recommendedName>
        <fullName evidence="3">CueP family metal-binding protein</fullName>
    </recommendedName>
</protein>
<sequence length="186" mass="19707">MNNKVVAGTCAVIAALGIYLYAGSGGTKTTEVATTPGSSQAASQDIKQMVADFSSRTLTAESASITSTQLIVDSGGSNKAVYGLPEDEFFLSVAPYVQNTHPCATHSLTGCQGEMAGQSFGVTIEDADGKEIMNQTVKSQPNGFIDLWLPRDQNYKMTITHEGKQAQSEISTFESDDTCLTTMQLS</sequence>
<comment type="caution">
    <text evidence="1">The sequence shown here is derived from an EMBL/GenBank/DDBJ whole genome shotgun (WGS) entry which is preliminary data.</text>
</comment>
<evidence type="ECO:0000313" key="2">
    <source>
        <dbReference type="Proteomes" id="UP000773462"/>
    </source>
</evidence>
<dbReference type="InterPro" id="IPR047808">
    <property type="entry name" value="CueP-like"/>
</dbReference>
<dbReference type="EMBL" id="JAGGLV010000006">
    <property type="protein sequence ID" value="MBP2112070.1"/>
    <property type="molecule type" value="Genomic_DNA"/>
</dbReference>
<dbReference type="Proteomes" id="UP000773462">
    <property type="component" value="Unassembled WGS sequence"/>
</dbReference>
<gene>
    <name evidence="1" type="ORF">J2Z70_002224</name>
</gene>
<evidence type="ECO:0000313" key="1">
    <source>
        <dbReference type="EMBL" id="MBP2112070.1"/>
    </source>
</evidence>
<dbReference type="Gene3D" id="2.60.40.3700">
    <property type="match status" value="1"/>
</dbReference>
<proteinExistence type="predicted"/>
<keyword evidence="2" id="KW-1185">Reference proteome</keyword>